<sequence length="124" mass="13483">MLKHGLGFGSKVFACEAGGPYTQRPAESALEPTWCASLVEAWRPRLVGRTGTPWGRHGLRTKGSDVRGTELCQEPVGVCAGCSTAAVHTTRRVNRLAEFQCLSRRICISLQELQEFLGTGSSFM</sequence>
<reference evidence="1 2" key="1">
    <citation type="journal article" date="2023" name="Arcadia Sci">
        <title>De novo assembly of a long-read Amblyomma americanum tick genome.</title>
        <authorList>
            <person name="Chou S."/>
            <person name="Poskanzer K.E."/>
            <person name="Rollins M."/>
            <person name="Thuy-Boun P.S."/>
        </authorList>
    </citation>
    <scope>NUCLEOTIDE SEQUENCE [LARGE SCALE GENOMIC DNA]</scope>
    <source>
        <strain evidence="1">F_SG_1</strain>
        <tissue evidence="1">Salivary glands</tissue>
    </source>
</reference>
<dbReference type="Proteomes" id="UP001321473">
    <property type="component" value="Unassembled WGS sequence"/>
</dbReference>
<dbReference type="EMBL" id="JARKHS020004356">
    <property type="protein sequence ID" value="KAK8784687.1"/>
    <property type="molecule type" value="Genomic_DNA"/>
</dbReference>
<evidence type="ECO:0000313" key="2">
    <source>
        <dbReference type="Proteomes" id="UP001321473"/>
    </source>
</evidence>
<name>A0AAQ4FBS7_AMBAM</name>
<protein>
    <submittedName>
        <fullName evidence="1">Uncharacterized protein</fullName>
    </submittedName>
</protein>
<comment type="caution">
    <text evidence="1">The sequence shown here is derived from an EMBL/GenBank/DDBJ whole genome shotgun (WGS) entry which is preliminary data.</text>
</comment>
<gene>
    <name evidence="1" type="ORF">V5799_008946</name>
</gene>
<proteinExistence type="predicted"/>
<organism evidence="1 2">
    <name type="scientific">Amblyomma americanum</name>
    <name type="common">Lone star tick</name>
    <dbReference type="NCBI Taxonomy" id="6943"/>
    <lineage>
        <taxon>Eukaryota</taxon>
        <taxon>Metazoa</taxon>
        <taxon>Ecdysozoa</taxon>
        <taxon>Arthropoda</taxon>
        <taxon>Chelicerata</taxon>
        <taxon>Arachnida</taxon>
        <taxon>Acari</taxon>
        <taxon>Parasitiformes</taxon>
        <taxon>Ixodida</taxon>
        <taxon>Ixodoidea</taxon>
        <taxon>Ixodidae</taxon>
        <taxon>Amblyomminae</taxon>
        <taxon>Amblyomma</taxon>
    </lineage>
</organism>
<accession>A0AAQ4FBS7</accession>
<evidence type="ECO:0000313" key="1">
    <source>
        <dbReference type="EMBL" id="KAK8784687.1"/>
    </source>
</evidence>
<dbReference type="AlphaFoldDB" id="A0AAQ4FBS7"/>
<keyword evidence="2" id="KW-1185">Reference proteome</keyword>